<evidence type="ECO:0000256" key="1">
    <source>
        <dbReference type="SAM" id="MobiDB-lite"/>
    </source>
</evidence>
<dbReference type="Gene3D" id="1.10.10.10">
    <property type="entry name" value="Winged helix-like DNA-binding domain superfamily/Winged helix DNA-binding domain"/>
    <property type="match status" value="1"/>
</dbReference>
<comment type="caution">
    <text evidence="2">The sequence shown here is derived from an EMBL/GenBank/DDBJ whole genome shotgun (WGS) entry which is preliminary data.</text>
</comment>
<keyword evidence="3" id="KW-1185">Reference proteome</keyword>
<organism evidence="2 3">
    <name type="scientific">Sabulicella glaciei</name>
    <dbReference type="NCBI Taxonomy" id="2984948"/>
    <lineage>
        <taxon>Bacteria</taxon>
        <taxon>Pseudomonadati</taxon>
        <taxon>Pseudomonadota</taxon>
        <taxon>Alphaproteobacteria</taxon>
        <taxon>Acetobacterales</taxon>
        <taxon>Acetobacteraceae</taxon>
        <taxon>Sabulicella</taxon>
    </lineage>
</organism>
<accession>A0ABT3P1K5</accession>
<feature type="region of interest" description="Disordered" evidence="1">
    <location>
        <begin position="87"/>
        <end position="133"/>
    </location>
</feature>
<gene>
    <name evidence="2" type="ORF">OF850_22115</name>
</gene>
<proteinExistence type="predicted"/>
<evidence type="ECO:0000313" key="2">
    <source>
        <dbReference type="EMBL" id="MCW8088287.1"/>
    </source>
</evidence>
<evidence type="ECO:0000313" key="3">
    <source>
        <dbReference type="Proteomes" id="UP001526430"/>
    </source>
</evidence>
<dbReference type="InterPro" id="IPR036388">
    <property type="entry name" value="WH-like_DNA-bd_sf"/>
</dbReference>
<dbReference type="EMBL" id="JAPFQI010000031">
    <property type="protein sequence ID" value="MCW8088287.1"/>
    <property type="molecule type" value="Genomic_DNA"/>
</dbReference>
<dbReference type="Pfam" id="PF13730">
    <property type="entry name" value="HTH_36"/>
    <property type="match status" value="1"/>
</dbReference>
<name>A0ABT3P1K5_9PROT</name>
<protein>
    <submittedName>
        <fullName evidence="2">Helix-turn-helix domain-containing protein</fullName>
    </submittedName>
</protein>
<dbReference type="Proteomes" id="UP001526430">
    <property type="component" value="Unassembled WGS sequence"/>
</dbReference>
<reference evidence="2 3" key="1">
    <citation type="submission" date="2022-10" db="EMBL/GenBank/DDBJ databases">
        <title>Roseococcus glaciei nov., sp. nov., isolated from glacier.</title>
        <authorList>
            <person name="Liu Q."/>
            <person name="Xin Y.-H."/>
        </authorList>
    </citation>
    <scope>NUCLEOTIDE SEQUENCE [LARGE SCALE GENOMIC DNA]</scope>
    <source>
        <strain evidence="2 3">MDT2-1-1</strain>
    </source>
</reference>
<dbReference type="RefSeq" id="WP_301592484.1">
    <property type="nucleotide sequence ID" value="NZ_JAPFQI010000031.1"/>
</dbReference>
<sequence>MNADRYAVLAALSTYADDQGFCFPSQATLARWLKRSRPWVNQVIADLARLGFLEKTQWRRNDGGMSSCRYRLLDDLAPVAQGAVAAMTGRVRQSDRGCQPGDRNQPKAEQNQNPPAAARATGPSRSAAEEATSACDLVPVPKDWVPSTEDLDAAARLAPQADLSRHTAKFVSRCQAKGYRYRAESIGAAWLSWLIEDLAREQRPAAPPASPRLSGSKAEWAEERLAAWAAASHSPPVRPAFLMGRP</sequence>